<comment type="caution">
    <text evidence="1">The sequence shown here is derived from an EMBL/GenBank/DDBJ whole genome shotgun (WGS) entry which is preliminary data.</text>
</comment>
<organism evidence="1 2">
    <name type="scientific">Sorangium cellulosum</name>
    <name type="common">Polyangium cellulosum</name>
    <dbReference type="NCBI Taxonomy" id="56"/>
    <lineage>
        <taxon>Bacteria</taxon>
        <taxon>Pseudomonadati</taxon>
        <taxon>Myxococcota</taxon>
        <taxon>Polyangia</taxon>
        <taxon>Polyangiales</taxon>
        <taxon>Polyangiaceae</taxon>
        <taxon>Sorangium</taxon>
    </lineage>
</organism>
<evidence type="ECO:0000313" key="1">
    <source>
        <dbReference type="EMBL" id="KYF91022.1"/>
    </source>
</evidence>
<name>A0A150SEX9_SORCE</name>
<gene>
    <name evidence="1" type="ORF">BE17_26830</name>
</gene>
<dbReference type="AlphaFoldDB" id="A0A150SEX9"/>
<evidence type="ECO:0000313" key="2">
    <source>
        <dbReference type="Proteomes" id="UP000075635"/>
    </source>
</evidence>
<dbReference type="EMBL" id="JEMB01001059">
    <property type="protein sequence ID" value="KYF91022.1"/>
    <property type="molecule type" value="Genomic_DNA"/>
</dbReference>
<reference evidence="1 2" key="1">
    <citation type="submission" date="2014-02" db="EMBL/GenBank/DDBJ databases">
        <title>The small core and large imbalanced accessory genome model reveals a collaborative survival strategy of Sorangium cellulosum strains in nature.</title>
        <authorList>
            <person name="Han K."/>
            <person name="Peng R."/>
            <person name="Blom J."/>
            <person name="Li Y.-Z."/>
        </authorList>
    </citation>
    <scope>NUCLEOTIDE SEQUENCE [LARGE SCALE GENOMIC DNA]</scope>
    <source>
        <strain evidence="1 2">So0011-07</strain>
    </source>
</reference>
<proteinExistence type="predicted"/>
<dbReference type="Proteomes" id="UP000075635">
    <property type="component" value="Unassembled WGS sequence"/>
</dbReference>
<accession>A0A150SEX9</accession>
<protein>
    <submittedName>
        <fullName evidence="1">Uncharacterized protein</fullName>
    </submittedName>
</protein>
<sequence>MESHDMATKVNCLPFTIPTLPRLGLADLEKCFRRLALLMYDTSVPAATLEKEVYPYLSPGIEFVNPWRRVRGVETYRVDLSGARGGARFDLDISQLHVQLSESRHAGRTLVDSTMHLRLSPRRASPVRMILTYDFDLIDAGERFQITRHEEMWSFGDILRSAPLIGRSYDVVRSCSGYLFTGAVLLSRALAGHLSGAAVARDAPARSADAR</sequence>